<organism evidence="3 4">
    <name type="scientific">Durusdinium trenchii</name>
    <dbReference type="NCBI Taxonomy" id="1381693"/>
    <lineage>
        <taxon>Eukaryota</taxon>
        <taxon>Sar</taxon>
        <taxon>Alveolata</taxon>
        <taxon>Dinophyceae</taxon>
        <taxon>Suessiales</taxon>
        <taxon>Symbiodiniaceae</taxon>
        <taxon>Durusdinium</taxon>
    </lineage>
</organism>
<dbReference type="EMBL" id="CAXAMN010012224">
    <property type="protein sequence ID" value="CAK9037642.1"/>
    <property type="molecule type" value="Genomic_DNA"/>
</dbReference>
<sequence>MARFQVVVLAFLFVNFNLTGAKRTVFGSGNSMDVASSVPESDSLLDLDCDVDAEDQEIYGPKLQSRLCPKIIGCSFWDACRRLEDKSCPSNCRPWKEEVSQSRLLRMYTWVKRKTSGSCPRYCRYKDEEMLKPGVSSGFMASSAAVLATNVPTLVAECSGSIASLSCINQMAEASSVMGFIGRAISKAKELAKEGKIKECKEVLPDSLASGLGDSVAQYIGFLHQLGGIDATLLEEKEVGASKAKKQEKAKWGWATKEVLQRKTFARICEEPNEGDVKLAKSLSEEDLKKVVEKASKGIMTAEQADSVAKKIQTEGVEKLSDELLTQEEEAVEKTLQNADKAASLLALQANETLPGSLMELSQANELQLQGFFNGMISLLTSILARVLYLATGGAFSLVVCLLSFGMLTDDSGIGVHKELTLSQQLIWPLTCPVMVLRYAAGFGSNPDDRDVFYDVLGDDSLSWVGVIDAFQS</sequence>
<protein>
    <submittedName>
        <fullName evidence="3">Uncharacterized protein</fullName>
    </submittedName>
</protein>
<accession>A0ABP0LH74</accession>
<keyword evidence="2" id="KW-0732">Signal</keyword>
<evidence type="ECO:0000256" key="2">
    <source>
        <dbReference type="SAM" id="SignalP"/>
    </source>
</evidence>
<name>A0ABP0LH74_9DINO</name>
<keyword evidence="1" id="KW-0472">Membrane</keyword>
<comment type="caution">
    <text evidence="3">The sequence shown here is derived from an EMBL/GenBank/DDBJ whole genome shotgun (WGS) entry which is preliminary data.</text>
</comment>
<feature type="signal peptide" evidence="2">
    <location>
        <begin position="1"/>
        <end position="21"/>
    </location>
</feature>
<proteinExistence type="predicted"/>
<evidence type="ECO:0000313" key="3">
    <source>
        <dbReference type="EMBL" id="CAK9037642.1"/>
    </source>
</evidence>
<keyword evidence="1" id="KW-1133">Transmembrane helix</keyword>
<reference evidence="3 4" key="1">
    <citation type="submission" date="2024-02" db="EMBL/GenBank/DDBJ databases">
        <authorList>
            <person name="Chen Y."/>
            <person name="Shah S."/>
            <person name="Dougan E. K."/>
            <person name="Thang M."/>
            <person name="Chan C."/>
        </authorList>
    </citation>
    <scope>NUCLEOTIDE SEQUENCE [LARGE SCALE GENOMIC DNA]</scope>
</reference>
<keyword evidence="4" id="KW-1185">Reference proteome</keyword>
<evidence type="ECO:0000256" key="1">
    <source>
        <dbReference type="SAM" id="Phobius"/>
    </source>
</evidence>
<feature type="chain" id="PRO_5046105168" evidence="2">
    <location>
        <begin position="22"/>
        <end position="473"/>
    </location>
</feature>
<keyword evidence="1" id="KW-0812">Transmembrane</keyword>
<gene>
    <name evidence="3" type="ORF">CCMP2556_LOCUS20749</name>
</gene>
<evidence type="ECO:0000313" key="4">
    <source>
        <dbReference type="Proteomes" id="UP001642484"/>
    </source>
</evidence>
<feature type="transmembrane region" description="Helical" evidence="1">
    <location>
        <begin position="387"/>
        <end position="408"/>
    </location>
</feature>
<dbReference type="Proteomes" id="UP001642484">
    <property type="component" value="Unassembled WGS sequence"/>
</dbReference>